<feature type="compositionally biased region" description="Basic and acidic residues" evidence="1">
    <location>
        <begin position="121"/>
        <end position="141"/>
    </location>
</feature>
<feature type="region of interest" description="Disordered" evidence="1">
    <location>
        <begin position="99"/>
        <end position="141"/>
    </location>
</feature>
<evidence type="ECO:0000313" key="3">
    <source>
        <dbReference type="Proteomes" id="UP000324748"/>
    </source>
</evidence>
<reference evidence="2 3" key="1">
    <citation type="submission" date="2019-05" db="EMBL/GenBank/DDBJ databases">
        <title>Emergence of the Ug99 lineage of the wheat stem rust pathogen through somatic hybridization.</title>
        <authorList>
            <person name="Li F."/>
            <person name="Upadhyaya N.M."/>
            <person name="Sperschneider J."/>
            <person name="Matny O."/>
            <person name="Nguyen-Phuc H."/>
            <person name="Mago R."/>
            <person name="Raley C."/>
            <person name="Miller M.E."/>
            <person name="Silverstein K.A.T."/>
            <person name="Henningsen E."/>
            <person name="Hirsch C.D."/>
            <person name="Visser B."/>
            <person name="Pretorius Z.A."/>
            <person name="Steffenson B.J."/>
            <person name="Schwessinger B."/>
            <person name="Dodds P.N."/>
            <person name="Figueroa M."/>
        </authorList>
    </citation>
    <scope>NUCLEOTIDE SEQUENCE [LARGE SCALE GENOMIC DNA]</scope>
    <source>
        <strain evidence="2">21-0</strain>
    </source>
</reference>
<feature type="region of interest" description="Disordered" evidence="1">
    <location>
        <begin position="1"/>
        <end position="67"/>
    </location>
</feature>
<organism evidence="2 3">
    <name type="scientific">Puccinia graminis f. sp. tritici</name>
    <dbReference type="NCBI Taxonomy" id="56615"/>
    <lineage>
        <taxon>Eukaryota</taxon>
        <taxon>Fungi</taxon>
        <taxon>Dikarya</taxon>
        <taxon>Basidiomycota</taxon>
        <taxon>Pucciniomycotina</taxon>
        <taxon>Pucciniomycetes</taxon>
        <taxon>Pucciniales</taxon>
        <taxon>Pucciniaceae</taxon>
        <taxon>Puccinia</taxon>
    </lineage>
</organism>
<proteinExistence type="predicted"/>
<protein>
    <submittedName>
        <fullName evidence="2">Uncharacterized protein</fullName>
    </submittedName>
</protein>
<gene>
    <name evidence="2" type="ORF">PGT21_000988</name>
</gene>
<evidence type="ECO:0000256" key="1">
    <source>
        <dbReference type="SAM" id="MobiDB-lite"/>
    </source>
</evidence>
<feature type="compositionally biased region" description="Basic and acidic residues" evidence="1">
    <location>
        <begin position="36"/>
        <end position="54"/>
    </location>
</feature>
<accession>A0A5B0QRJ0</accession>
<dbReference type="EMBL" id="VSWC01000006">
    <property type="protein sequence ID" value="KAA1115838.1"/>
    <property type="molecule type" value="Genomic_DNA"/>
</dbReference>
<dbReference type="Proteomes" id="UP000324748">
    <property type="component" value="Unassembled WGS sequence"/>
</dbReference>
<dbReference type="AlphaFoldDB" id="A0A5B0QRJ0"/>
<feature type="compositionally biased region" description="Low complexity" evidence="1">
    <location>
        <begin position="99"/>
        <end position="114"/>
    </location>
</feature>
<keyword evidence="3" id="KW-1185">Reference proteome</keyword>
<evidence type="ECO:0000313" key="2">
    <source>
        <dbReference type="EMBL" id="KAA1115838.1"/>
    </source>
</evidence>
<feature type="compositionally biased region" description="Polar residues" evidence="1">
    <location>
        <begin position="1"/>
        <end position="21"/>
    </location>
</feature>
<comment type="caution">
    <text evidence="2">The sequence shown here is derived from an EMBL/GenBank/DDBJ whole genome shotgun (WGS) entry which is preliminary data.</text>
</comment>
<sequence length="141" mass="15304">MESSANTHRTQHPITGQSLPHSSPPYDSTKLRRKKDSLAERYPRSEGISDRSVESDSNIQCDQPPNIAVNPVQCFPNIFSSFHNAGSCPGTLTIEKAVLNPKSPLSPNGLPPSNAHSSSHKRTDNASAGRKDFESRLAKSP</sequence>
<name>A0A5B0QRJ0_PUCGR</name>